<dbReference type="AlphaFoldDB" id="A0AAD0X6R5"/>
<evidence type="ECO:0000313" key="3">
    <source>
        <dbReference type="EMBL" id="GBF01668.1"/>
    </source>
</evidence>
<reference evidence="1 5" key="2">
    <citation type="submission" date="2018-10" db="EMBL/GenBank/DDBJ databases">
        <title>Genome seuquencing of Lactobacillus species.</title>
        <authorList>
            <person name="Baek C."/>
            <person name="Yi H."/>
        </authorList>
    </citation>
    <scope>NUCLEOTIDE SEQUENCE [LARGE SCALE GENOMIC DNA]</scope>
    <source>
        <strain evidence="1 5">DSM 10667</strain>
    </source>
</reference>
<dbReference type="Proteomes" id="UP000236162">
    <property type="component" value="Unassembled WGS sequence"/>
</dbReference>
<dbReference type="Proteomes" id="UP000277896">
    <property type="component" value="Chromosome"/>
</dbReference>
<protein>
    <submittedName>
        <fullName evidence="1">Uncharacterized protein</fullName>
    </submittedName>
</protein>
<gene>
    <name evidence="1" type="ORF">LP667_08770</name>
    <name evidence="2" type="ORF">LP667_09065</name>
    <name evidence="3" type="ORF">LPPLD21_01200</name>
</gene>
<dbReference type="EMBL" id="CP032744">
    <property type="protein sequence ID" value="AYJ38956.1"/>
    <property type="molecule type" value="Genomic_DNA"/>
</dbReference>
<sequence length="66" mass="6995">MTIISVGDRVTYPSVMSAGQLIIAGGVGKVVEIKPDLFGKSSRRIAVVEASGRKFEIFISALSQVN</sequence>
<reference evidence="3 4" key="1">
    <citation type="submission" date="2017-04" db="EMBL/GenBank/DDBJ databases">
        <title>In vitro and in silico characterization of Lactobacillus paraplantarum D2-1, a starter culture for soymilk fermentation.</title>
        <authorList>
            <person name="Endo A."/>
            <person name="Sasaki F."/>
            <person name="Maeno S."/>
            <person name="Kanesaki Y."/>
            <person name="Kubota E."/>
            <person name="Torres G.A."/>
            <person name="Tomita S."/>
            <person name="Nakagawa J."/>
        </authorList>
    </citation>
    <scope>NUCLEOTIDE SEQUENCE [LARGE SCALE GENOMIC DNA]</scope>
    <source>
        <strain evidence="3 4">D2-1</strain>
    </source>
</reference>
<evidence type="ECO:0000313" key="1">
    <source>
        <dbReference type="EMBL" id="AYJ38902.1"/>
    </source>
</evidence>
<evidence type="ECO:0000313" key="2">
    <source>
        <dbReference type="EMBL" id="AYJ38956.1"/>
    </source>
</evidence>
<dbReference type="EMBL" id="CP032744">
    <property type="protein sequence ID" value="AYJ38902.1"/>
    <property type="molecule type" value="Genomic_DNA"/>
</dbReference>
<organism evidence="1 5">
    <name type="scientific">Lactiplantibacillus paraplantarum</name>
    <dbReference type="NCBI Taxonomy" id="60520"/>
    <lineage>
        <taxon>Bacteria</taxon>
        <taxon>Bacillati</taxon>
        <taxon>Bacillota</taxon>
        <taxon>Bacilli</taxon>
        <taxon>Lactobacillales</taxon>
        <taxon>Lactobacillaceae</taxon>
        <taxon>Lactiplantibacillus</taxon>
    </lineage>
</organism>
<dbReference type="RefSeq" id="WP_056988237.1">
    <property type="nucleotide sequence ID" value="NZ_BDOR01000004.1"/>
</dbReference>
<accession>A0AAD0X6R5</accession>
<keyword evidence="4" id="KW-1185">Reference proteome</keyword>
<evidence type="ECO:0000313" key="4">
    <source>
        <dbReference type="Proteomes" id="UP000236162"/>
    </source>
</evidence>
<name>A0AAD0X6R5_9LACO</name>
<evidence type="ECO:0000313" key="5">
    <source>
        <dbReference type="Proteomes" id="UP000277896"/>
    </source>
</evidence>
<dbReference type="EMBL" id="BDOR01000004">
    <property type="protein sequence ID" value="GBF01668.1"/>
    <property type="molecule type" value="Genomic_DNA"/>
</dbReference>
<proteinExistence type="predicted"/>